<dbReference type="Proteomes" id="UP001497516">
    <property type="component" value="Chromosome 4"/>
</dbReference>
<feature type="compositionally biased region" description="Basic and acidic residues" evidence="1">
    <location>
        <begin position="1"/>
        <end position="12"/>
    </location>
</feature>
<keyword evidence="3" id="KW-1185">Reference proteome</keyword>
<gene>
    <name evidence="2" type="ORF">LTRI10_LOCUS26904</name>
</gene>
<organism evidence="2 3">
    <name type="scientific">Linum trigynum</name>
    <dbReference type="NCBI Taxonomy" id="586398"/>
    <lineage>
        <taxon>Eukaryota</taxon>
        <taxon>Viridiplantae</taxon>
        <taxon>Streptophyta</taxon>
        <taxon>Embryophyta</taxon>
        <taxon>Tracheophyta</taxon>
        <taxon>Spermatophyta</taxon>
        <taxon>Magnoliopsida</taxon>
        <taxon>eudicotyledons</taxon>
        <taxon>Gunneridae</taxon>
        <taxon>Pentapetalae</taxon>
        <taxon>rosids</taxon>
        <taxon>fabids</taxon>
        <taxon>Malpighiales</taxon>
        <taxon>Linaceae</taxon>
        <taxon>Linum</taxon>
    </lineage>
</organism>
<dbReference type="EMBL" id="OZ034817">
    <property type="protein sequence ID" value="CAL1385792.1"/>
    <property type="molecule type" value="Genomic_DNA"/>
</dbReference>
<evidence type="ECO:0000256" key="1">
    <source>
        <dbReference type="SAM" id="MobiDB-lite"/>
    </source>
</evidence>
<proteinExistence type="predicted"/>
<evidence type="ECO:0000313" key="2">
    <source>
        <dbReference type="EMBL" id="CAL1385792.1"/>
    </source>
</evidence>
<name>A0AAV2EJ90_9ROSI</name>
<dbReference type="AlphaFoldDB" id="A0AAV2EJ90"/>
<protein>
    <submittedName>
        <fullName evidence="2">Uncharacterized protein</fullName>
    </submittedName>
</protein>
<sequence>MLEFEEHGHTSDDMTAPDAENGEPQGIVYLAPVLGMEFDSYEDEYELLHWGQIDFKVSELFRLTSTIPGFSWQLKVGFFERGLRFPI</sequence>
<reference evidence="2 3" key="1">
    <citation type="submission" date="2024-04" db="EMBL/GenBank/DDBJ databases">
        <authorList>
            <person name="Fracassetti M."/>
        </authorList>
    </citation>
    <scope>NUCLEOTIDE SEQUENCE [LARGE SCALE GENOMIC DNA]</scope>
</reference>
<evidence type="ECO:0000313" key="3">
    <source>
        <dbReference type="Proteomes" id="UP001497516"/>
    </source>
</evidence>
<feature type="region of interest" description="Disordered" evidence="1">
    <location>
        <begin position="1"/>
        <end position="23"/>
    </location>
</feature>
<accession>A0AAV2EJ90</accession>